<proteinExistence type="predicted"/>
<accession>A0A0F4YJN8</accession>
<name>A0A0F4YJN8_RASE3</name>
<dbReference type="Proteomes" id="UP000053958">
    <property type="component" value="Unassembled WGS sequence"/>
</dbReference>
<feature type="compositionally biased region" description="Basic and acidic residues" evidence="1">
    <location>
        <begin position="69"/>
        <end position="80"/>
    </location>
</feature>
<dbReference type="RefSeq" id="XP_013324708.1">
    <property type="nucleotide sequence ID" value="XM_013469254.1"/>
</dbReference>
<evidence type="ECO:0000313" key="3">
    <source>
        <dbReference type="Proteomes" id="UP000053958"/>
    </source>
</evidence>
<sequence length="127" mass="13409">MERTVGGVATAGFWLDDWSSVALQPTRRRQLDGQDCVATKPAMAKRPFAPGAADQVDDGGLRRPVGRAEASRGKSMDSIRWRVSSAPPASAVKHAKDPSNSPGSPRGNRAWTSAVEGVAVPMEVNLG</sequence>
<comment type="caution">
    <text evidence="2">The sequence shown here is derived from an EMBL/GenBank/DDBJ whole genome shotgun (WGS) entry which is preliminary data.</text>
</comment>
<evidence type="ECO:0000256" key="1">
    <source>
        <dbReference type="SAM" id="MobiDB-lite"/>
    </source>
</evidence>
<reference evidence="2 3" key="1">
    <citation type="submission" date="2015-04" db="EMBL/GenBank/DDBJ databases">
        <authorList>
            <person name="Heijne W.H."/>
            <person name="Fedorova N.D."/>
            <person name="Nierman W.C."/>
            <person name="Vollebregt A.W."/>
            <person name="Zhao Z."/>
            <person name="Wu L."/>
            <person name="Kumar M."/>
            <person name="Stam H."/>
            <person name="van den Berg M.A."/>
            <person name="Pel H.J."/>
        </authorList>
    </citation>
    <scope>NUCLEOTIDE SEQUENCE [LARGE SCALE GENOMIC DNA]</scope>
    <source>
        <strain evidence="2 3">CBS 393.64</strain>
    </source>
</reference>
<dbReference type="AlphaFoldDB" id="A0A0F4YJN8"/>
<protein>
    <submittedName>
        <fullName evidence="2">Uncharacterized protein</fullName>
    </submittedName>
</protein>
<organism evidence="2 3">
    <name type="scientific">Rasamsonia emersonii (strain ATCC 16479 / CBS 393.64 / IMI 116815)</name>
    <dbReference type="NCBI Taxonomy" id="1408163"/>
    <lineage>
        <taxon>Eukaryota</taxon>
        <taxon>Fungi</taxon>
        <taxon>Dikarya</taxon>
        <taxon>Ascomycota</taxon>
        <taxon>Pezizomycotina</taxon>
        <taxon>Eurotiomycetes</taxon>
        <taxon>Eurotiomycetidae</taxon>
        <taxon>Eurotiales</taxon>
        <taxon>Trichocomaceae</taxon>
        <taxon>Rasamsonia</taxon>
    </lineage>
</organism>
<evidence type="ECO:0000313" key="2">
    <source>
        <dbReference type="EMBL" id="KKA18096.1"/>
    </source>
</evidence>
<gene>
    <name evidence="2" type="ORF">T310_7963</name>
</gene>
<keyword evidence="3" id="KW-1185">Reference proteome</keyword>
<feature type="region of interest" description="Disordered" evidence="1">
    <location>
        <begin position="48"/>
        <end position="114"/>
    </location>
</feature>
<dbReference type="EMBL" id="LASV01000499">
    <property type="protein sequence ID" value="KKA18096.1"/>
    <property type="molecule type" value="Genomic_DNA"/>
</dbReference>
<dbReference type="GeneID" id="25320228"/>